<dbReference type="NCBIfam" id="TIGR00460">
    <property type="entry name" value="fmt"/>
    <property type="match status" value="1"/>
</dbReference>
<name>A0A6J6Q181_9ZZZZ</name>
<accession>A0A6J6Q181</accession>
<dbReference type="PANTHER" id="PTHR11138:SF5">
    <property type="entry name" value="METHIONYL-TRNA FORMYLTRANSFERASE, MITOCHONDRIAL"/>
    <property type="match status" value="1"/>
</dbReference>
<dbReference type="InterPro" id="IPR002376">
    <property type="entry name" value="Formyl_transf_N"/>
</dbReference>
<dbReference type="InterPro" id="IPR044135">
    <property type="entry name" value="Met-tRNA-FMT_C"/>
</dbReference>
<organism evidence="7">
    <name type="scientific">freshwater metagenome</name>
    <dbReference type="NCBI Taxonomy" id="449393"/>
    <lineage>
        <taxon>unclassified sequences</taxon>
        <taxon>metagenomes</taxon>
        <taxon>ecological metagenomes</taxon>
    </lineage>
</organism>
<reference evidence="7" key="1">
    <citation type="submission" date="2020-05" db="EMBL/GenBank/DDBJ databases">
        <authorList>
            <person name="Chiriac C."/>
            <person name="Salcher M."/>
            <person name="Ghai R."/>
            <person name="Kavagutti S V."/>
        </authorList>
    </citation>
    <scope>NUCLEOTIDE SEQUENCE</scope>
</reference>
<dbReference type="Gene3D" id="3.40.50.12230">
    <property type="match status" value="1"/>
</dbReference>
<comment type="similarity">
    <text evidence="1">Belongs to the Fmt family.</text>
</comment>
<keyword evidence="4" id="KW-0648">Protein biosynthesis</keyword>
<dbReference type="HAMAP" id="MF_00182">
    <property type="entry name" value="Formyl_trans"/>
    <property type="match status" value="1"/>
</dbReference>
<dbReference type="EMBL" id="CAEZYB010000066">
    <property type="protein sequence ID" value="CAB4705520.1"/>
    <property type="molecule type" value="Genomic_DNA"/>
</dbReference>
<dbReference type="InterPro" id="IPR041711">
    <property type="entry name" value="Met-tRNA-FMT_N"/>
</dbReference>
<evidence type="ECO:0000313" key="7">
    <source>
        <dbReference type="EMBL" id="CAB4705520.1"/>
    </source>
</evidence>
<evidence type="ECO:0000256" key="1">
    <source>
        <dbReference type="ARBA" id="ARBA00010699"/>
    </source>
</evidence>
<keyword evidence="3" id="KW-0808">Transferase</keyword>
<dbReference type="SUPFAM" id="SSF53328">
    <property type="entry name" value="Formyltransferase"/>
    <property type="match status" value="1"/>
</dbReference>
<dbReference type="CDD" id="cd08646">
    <property type="entry name" value="FMT_core_Met-tRNA-FMT_N"/>
    <property type="match status" value="1"/>
</dbReference>
<evidence type="ECO:0000256" key="3">
    <source>
        <dbReference type="ARBA" id="ARBA00022679"/>
    </source>
</evidence>
<evidence type="ECO:0000259" key="5">
    <source>
        <dbReference type="Pfam" id="PF00551"/>
    </source>
</evidence>
<gene>
    <name evidence="7" type="ORF">UFOPK2646_00688</name>
</gene>
<evidence type="ECO:0000256" key="4">
    <source>
        <dbReference type="ARBA" id="ARBA00022917"/>
    </source>
</evidence>
<dbReference type="SUPFAM" id="SSF50486">
    <property type="entry name" value="FMT C-terminal domain-like"/>
    <property type="match status" value="1"/>
</dbReference>
<evidence type="ECO:0000256" key="2">
    <source>
        <dbReference type="ARBA" id="ARBA00012261"/>
    </source>
</evidence>
<dbReference type="Pfam" id="PF00551">
    <property type="entry name" value="Formyl_trans_N"/>
    <property type="match status" value="1"/>
</dbReference>
<dbReference type="GO" id="GO:0004479">
    <property type="term" value="F:methionyl-tRNA formyltransferase activity"/>
    <property type="evidence" value="ECO:0007669"/>
    <property type="project" value="UniProtKB-EC"/>
</dbReference>
<protein>
    <recommendedName>
        <fullName evidence="2">methionyl-tRNA formyltransferase</fullName>
        <ecNumber evidence="2">2.1.2.9</ecNumber>
    </recommendedName>
</protein>
<dbReference type="InterPro" id="IPR036477">
    <property type="entry name" value="Formyl_transf_N_sf"/>
</dbReference>
<proteinExistence type="inferred from homology"/>
<dbReference type="Pfam" id="PF02911">
    <property type="entry name" value="Formyl_trans_C"/>
    <property type="match status" value="1"/>
</dbReference>
<feature type="domain" description="Formyl transferase C-terminal" evidence="6">
    <location>
        <begin position="198"/>
        <end position="295"/>
    </location>
</feature>
<sequence length="308" mass="33209">MRIGVAATPSVAIPTMQWLKDSENIFEVIITRPDQQAGRGRNLKSSPVAQWGEEHGISVIKPASPNDMVETISTLDLVITIGYGVLLPLEVLKIPRYGFINLHFSLLPKWRGAAPVNRAIQNGDSISGVTVFQLDAGMDTGPIYVQKEIAISDEECAGDVLRNMALLGPSAIEETLNLISTGFAPIAQNVSGISFAPKISKSEVEIDWNQSAEKVQRNIRAFTPEPGAWTSWRDAPIIIAKSALIADISDLKPGSIRLIDGNVVIGCGEESAIRLDEVRPSGKNTMTAQAWARGARLHEGNCFVSSNG</sequence>
<dbReference type="CDD" id="cd08704">
    <property type="entry name" value="Met_tRNA_FMT_C"/>
    <property type="match status" value="1"/>
</dbReference>
<dbReference type="AlphaFoldDB" id="A0A6J6Q181"/>
<dbReference type="GO" id="GO:0005829">
    <property type="term" value="C:cytosol"/>
    <property type="evidence" value="ECO:0007669"/>
    <property type="project" value="TreeGrafter"/>
</dbReference>
<dbReference type="EC" id="2.1.2.9" evidence="2"/>
<feature type="domain" description="Formyl transferase N-terminal" evidence="5">
    <location>
        <begin position="28"/>
        <end position="172"/>
    </location>
</feature>
<dbReference type="InterPro" id="IPR005793">
    <property type="entry name" value="Formyl_trans_C"/>
</dbReference>
<dbReference type="PANTHER" id="PTHR11138">
    <property type="entry name" value="METHIONYL-TRNA FORMYLTRANSFERASE"/>
    <property type="match status" value="1"/>
</dbReference>
<evidence type="ECO:0000259" key="6">
    <source>
        <dbReference type="Pfam" id="PF02911"/>
    </source>
</evidence>
<dbReference type="InterPro" id="IPR011034">
    <property type="entry name" value="Formyl_transferase-like_C_sf"/>
</dbReference>
<dbReference type="InterPro" id="IPR005794">
    <property type="entry name" value="Fmt"/>
</dbReference>